<reference evidence="2" key="1">
    <citation type="journal article" date="2014" name="Front. Microbiol.">
        <title>High frequency of phylogenetically diverse reductive dehalogenase-homologous genes in deep subseafloor sedimentary metagenomes.</title>
        <authorList>
            <person name="Kawai M."/>
            <person name="Futagami T."/>
            <person name="Toyoda A."/>
            <person name="Takaki Y."/>
            <person name="Nishi S."/>
            <person name="Hori S."/>
            <person name="Arai W."/>
            <person name="Tsubouchi T."/>
            <person name="Morono Y."/>
            <person name="Uchiyama I."/>
            <person name="Ito T."/>
            <person name="Fujiyama A."/>
            <person name="Inagaki F."/>
            <person name="Takami H."/>
        </authorList>
    </citation>
    <scope>NUCLEOTIDE SEQUENCE</scope>
    <source>
        <strain evidence="2">Expedition CK06-06</strain>
    </source>
</reference>
<proteinExistence type="predicted"/>
<feature type="compositionally biased region" description="Polar residues" evidence="1">
    <location>
        <begin position="1"/>
        <end position="11"/>
    </location>
</feature>
<evidence type="ECO:0000256" key="1">
    <source>
        <dbReference type="SAM" id="MobiDB-lite"/>
    </source>
</evidence>
<sequence length="33" mass="3666">MKKTSEQSGQAQPDPERRIDRGGGRPPREDQGT</sequence>
<name>X0Y7S6_9ZZZZ</name>
<dbReference type="EMBL" id="BARS01056152">
    <property type="protein sequence ID" value="GAG51924.1"/>
    <property type="molecule type" value="Genomic_DNA"/>
</dbReference>
<feature type="non-terminal residue" evidence="2">
    <location>
        <position position="33"/>
    </location>
</feature>
<feature type="compositionally biased region" description="Basic and acidic residues" evidence="1">
    <location>
        <begin position="14"/>
        <end position="33"/>
    </location>
</feature>
<evidence type="ECO:0000313" key="2">
    <source>
        <dbReference type="EMBL" id="GAG51924.1"/>
    </source>
</evidence>
<comment type="caution">
    <text evidence="2">The sequence shown here is derived from an EMBL/GenBank/DDBJ whole genome shotgun (WGS) entry which is preliminary data.</text>
</comment>
<gene>
    <name evidence="2" type="ORF">S01H1_82776</name>
</gene>
<organism evidence="2">
    <name type="scientific">marine sediment metagenome</name>
    <dbReference type="NCBI Taxonomy" id="412755"/>
    <lineage>
        <taxon>unclassified sequences</taxon>
        <taxon>metagenomes</taxon>
        <taxon>ecological metagenomes</taxon>
    </lineage>
</organism>
<protein>
    <submittedName>
        <fullName evidence="2">Uncharacterized protein</fullName>
    </submittedName>
</protein>
<accession>X0Y7S6</accession>
<feature type="region of interest" description="Disordered" evidence="1">
    <location>
        <begin position="1"/>
        <end position="33"/>
    </location>
</feature>
<dbReference type="AlphaFoldDB" id="X0Y7S6"/>